<feature type="compositionally biased region" description="Polar residues" evidence="2">
    <location>
        <begin position="213"/>
        <end position="230"/>
    </location>
</feature>
<accession>A0A9W2ZRN3</accession>
<feature type="compositionally biased region" description="Basic and acidic residues" evidence="2">
    <location>
        <begin position="231"/>
        <end position="244"/>
    </location>
</feature>
<feature type="compositionally biased region" description="Basic and acidic residues" evidence="2">
    <location>
        <begin position="427"/>
        <end position="444"/>
    </location>
</feature>
<keyword evidence="1" id="KW-0175">Coiled coil</keyword>
<feature type="compositionally biased region" description="Low complexity" evidence="2">
    <location>
        <begin position="300"/>
        <end position="319"/>
    </location>
</feature>
<dbReference type="RefSeq" id="XP_055877611.1">
    <property type="nucleotide sequence ID" value="XM_056021636.1"/>
</dbReference>
<feature type="compositionally biased region" description="Basic and acidic residues" evidence="2">
    <location>
        <begin position="203"/>
        <end position="212"/>
    </location>
</feature>
<feature type="compositionally biased region" description="Polar residues" evidence="2">
    <location>
        <begin position="487"/>
        <end position="496"/>
    </location>
</feature>
<feature type="compositionally biased region" description="Basic residues" evidence="2">
    <location>
        <begin position="120"/>
        <end position="137"/>
    </location>
</feature>
<evidence type="ECO:0000313" key="4">
    <source>
        <dbReference type="RefSeq" id="XP_055877610.1"/>
    </source>
</evidence>
<feature type="compositionally biased region" description="Basic and acidic residues" evidence="2">
    <location>
        <begin position="477"/>
        <end position="486"/>
    </location>
</feature>
<feature type="compositionally biased region" description="Basic and acidic residues" evidence="2">
    <location>
        <begin position="362"/>
        <end position="375"/>
    </location>
</feature>
<feature type="compositionally biased region" description="Basic and acidic residues" evidence="2">
    <location>
        <begin position="55"/>
        <end position="69"/>
    </location>
</feature>
<name>A0A9W2ZRN3_BIOGL</name>
<gene>
    <name evidence="4 5" type="primary">LOC106052787</name>
</gene>
<dbReference type="RefSeq" id="XP_055877610.1">
    <property type="nucleotide sequence ID" value="XM_056021635.1"/>
</dbReference>
<dbReference type="AlphaFoldDB" id="A0A9W2ZRN3"/>
<feature type="compositionally biased region" description="Polar residues" evidence="2">
    <location>
        <begin position="608"/>
        <end position="620"/>
    </location>
</feature>
<evidence type="ECO:0000313" key="3">
    <source>
        <dbReference type="Proteomes" id="UP001165740"/>
    </source>
</evidence>
<feature type="region of interest" description="Disordered" evidence="2">
    <location>
        <begin position="551"/>
        <end position="658"/>
    </location>
</feature>
<feature type="coiled-coil region" evidence="1">
    <location>
        <begin position="777"/>
        <end position="818"/>
    </location>
</feature>
<dbReference type="GeneID" id="106052787"/>
<sequence length="844" mass="95076">MAMDPSPTPPRRFSHWKTSKRTFTFGKLINNKLKGSKSPKSNKSENSSLIKSLQKIRESSVNEEKDDGKFMLNDSPKKKSSTLNSSDFEKKKLRSNTKNLSDRDDSTEEISVDKENKDRSQKKHFFDKKKKNKKEKIKKGFDLSVKSTSKRKHSTENVDSSVGHAQEQSKVLLTKQSSHDHIPQSSESEAHLETSQPKRSKKSKDVVQRSHETLGNSNNTISENDSQNFTRQEKNKNSSRELKRLSGLLNSSSNEILEESNSRPPGLRNRSLLMSSEAMRDKRQYPIHFYYSSKKMGTLSNTSGNSSNSANASQKSDSSNSKKKNASKSHLTRPLKEFRPVVDSSNSHSSLHHSEQSLVERLGVDKISPDVDKSKSKNSKKTSLKSSVSVSDDDSINEFEEHNSNALNQSESLKKQKLSKKISQSTKDVKIAQDKPNHNSEIVRVKQNMKRKPEATSQLHLANQQSSVKKMKLGRNNQDDRKKNNDSFKNVQSSVHTYPPPISIPSLQKNSETSKSRPNGLRNNSLLTSPASKQYPISYYYSSKHPTDANCSVENEYSPPKKHVKSSSSIRGDVNDSDTASQQSPEVPAGQKKSSVKPSSLKAGKVSVSDSVFLTNSLSRQHSKGRDTTEPTNKSPEPLPAGMKKKIASRKRSSSQATINSVMIKSQENSINSTVLNSQKTQRRRNLIKDLATIEENVSPQAKKKDKRRSVQVRCEEGTSRPGSDVTAFDVLLENIESIEQKLMEDELDMNNQRIVTKVMNDLKHQLEQLLMKRLDLKSIERELRKTKARCSQLKEDISKKQKDNMELSSQVQALQNKDLDLLLVSGWMTDYTKLMETLDNQLG</sequence>
<feature type="compositionally biased region" description="Low complexity" evidence="2">
    <location>
        <begin position="30"/>
        <end position="48"/>
    </location>
</feature>
<evidence type="ECO:0000256" key="1">
    <source>
        <dbReference type="SAM" id="Coils"/>
    </source>
</evidence>
<feature type="compositionally biased region" description="Polar residues" evidence="2">
    <location>
        <begin position="455"/>
        <end position="468"/>
    </location>
</feature>
<organism evidence="3 4">
    <name type="scientific">Biomphalaria glabrata</name>
    <name type="common">Bloodfluke planorb</name>
    <name type="synonym">Freshwater snail</name>
    <dbReference type="NCBI Taxonomy" id="6526"/>
    <lineage>
        <taxon>Eukaryota</taxon>
        <taxon>Metazoa</taxon>
        <taxon>Spiralia</taxon>
        <taxon>Lophotrochozoa</taxon>
        <taxon>Mollusca</taxon>
        <taxon>Gastropoda</taxon>
        <taxon>Heterobranchia</taxon>
        <taxon>Euthyneura</taxon>
        <taxon>Panpulmonata</taxon>
        <taxon>Hygrophila</taxon>
        <taxon>Lymnaeoidea</taxon>
        <taxon>Planorbidae</taxon>
        <taxon>Biomphalaria</taxon>
    </lineage>
</organism>
<feature type="compositionally biased region" description="Basic residues" evidence="2">
    <location>
        <begin position="643"/>
        <end position="653"/>
    </location>
</feature>
<evidence type="ECO:0000256" key="2">
    <source>
        <dbReference type="SAM" id="MobiDB-lite"/>
    </source>
</evidence>
<feature type="region of interest" description="Disordered" evidence="2">
    <location>
        <begin position="29"/>
        <end position="529"/>
    </location>
</feature>
<dbReference type="OMA" id="HIASSKY"/>
<dbReference type="OrthoDB" id="10353086at2759"/>
<keyword evidence="3" id="KW-1185">Reference proteome</keyword>
<feature type="compositionally biased region" description="Polar residues" evidence="2">
    <location>
        <begin position="166"/>
        <end position="176"/>
    </location>
</feature>
<reference evidence="4 5" key="1">
    <citation type="submission" date="2025-04" db="UniProtKB">
        <authorList>
            <consortium name="RefSeq"/>
        </authorList>
    </citation>
    <scope>IDENTIFICATION</scope>
</reference>
<feature type="compositionally biased region" description="Low complexity" evidence="2">
    <location>
        <begin position="245"/>
        <end position="255"/>
    </location>
</feature>
<protein>
    <submittedName>
        <fullName evidence="4 5">Serine/arginine repetitive matrix protein 5-like</fullName>
    </submittedName>
</protein>
<proteinExistence type="predicted"/>
<feature type="compositionally biased region" description="Basic residues" evidence="2">
    <location>
        <begin position="321"/>
        <end position="333"/>
    </location>
</feature>
<feature type="compositionally biased region" description="Polar residues" evidence="2">
    <location>
        <begin position="505"/>
        <end position="529"/>
    </location>
</feature>
<evidence type="ECO:0000313" key="5">
    <source>
        <dbReference type="RefSeq" id="XP_055877611.1"/>
    </source>
</evidence>
<dbReference type="Proteomes" id="UP001165740">
    <property type="component" value="Chromosome 2"/>
</dbReference>
<feature type="compositionally biased region" description="Basic and acidic residues" evidence="2">
    <location>
        <begin position="177"/>
        <end position="192"/>
    </location>
</feature>